<comment type="subcellular location">
    <subcellularLocation>
        <location evidence="1">Cell inner membrane</location>
    </subcellularLocation>
</comment>
<name>A0A1B4XC09_9GAMM</name>
<dbReference type="PANTHER" id="PTHR30606:SF9">
    <property type="entry name" value="LIPID A BIOSYNTHESIS LAUROYLTRANSFERASE"/>
    <property type="match status" value="1"/>
</dbReference>
<keyword evidence="5" id="KW-0472">Membrane</keyword>
<accession>A0A1B4XC09</accession>
<evidence type="ECO:0000313" key="8">
    <source>
        <dbReference type="Proteomes" id="UP000243180"/>
    </source>
</evidence>
<dbReference type="Pfam" id="PF03279">
    <property type="entry name" value="Lip_A_acyltrans"/>
    <property type="match status" value="1"/>
</dbReference>
<dbReference type="KEGG" id="slim:SCL_0019"/>
<sequence>MSPSRSTKTRTDGRDQSPSYLTLKLPKSAYAPRWWPSWLWLLFLRCTALLPLAWSRALGAGLGLLMMVTNEKRASIARVNLEMCFPKLSLREREHLLRRHFIVNGQSYFDLAWLAWTSERRLLRKTHFRGLEQYHELRGRNIILLAPHCVGLNFGGTMASRARATFSMVKLQRDPVVNWLLNRGRMRFGSFLLSRTQGLRPVIRGLKQGLAFYYLPDEDFGQRQSVFVPFFGVPTATLTTLGRLAHMTNALVVPCFTRLLPGGRGYEVILKPPLEDFPNGDRVRDAARMNEAIEEGLRPMPEQYLWTFKLFKTRPGNAPSPYG</sequence>
<evidence type="ECO:0000256" key="3">
    <source>
        <dbReference type="ARBA" id="ARBA00022519"/>
    </source>
</evidence>
<dbReference type="PANTHER" id="PTHR30606">
    <property type="entry name" value="LIPID A BIOSYNTHESIS LAUROYL ACYLTRANSFERASE"/>
    <property type="match status" value="1"/>
</dbReference>
<proteinExistence type="predicted"/>
<dbReference type="GO" id="GO:0016746">
    <property type="term" value="F:acyltransferase activity"/>
    <property type="evidence" value="ECO:0007669"/>
    <property type="project" value="UniProtKB-KW"/>
</dbReference>
<keyword evidence="8" id="KW-1185">Reference proteome</keyword>
<dbReference type="EMBL" id="AP014879">
    <property type="protein sequence ID" value="BAV32344.1"/>
    <property type="molecule type" value="Genomic_DNA"/>
</dbReference>
<dbReference type="CDD" id="cd07984">
    <property type="entry name" value="LPLAT_LABLAT-like"/>
    <property type="match status" value="1"/>
</dbReference>
<dbReference type="InParanoid" id="A0A1B4XC09"/>
<dbReference type="AlphaFoldDB" id="A0A1B4XC09"/>
<evidence type="ECO:0000256" key="4">
    <source>
        <dbReference type="ARBA" id="ARBA00022679"/>
    </source>
</evidence>
<gene>
    <name evidence="7" type="ORF">SCL_0019</name>
</gene>
<evidence type="ECO:0000313" key="7">
    <source>
        <dbReference type="EMBL" id="BAV32344.1"/>
    </source>
</evidence>
<keyword evidence="2" id="KW-1003">Cell membrane</keyword>
<evidence type="ECO:0000256" key="5">
    <source>
        <dbReference type="ARBA" id="ARBA00023136"/>
    </source>
</evidence>
<dbReference type="Proteomes" id="UP000243180">
    <property type="component" value="Chromosome"/>
</dbReference>
<dbReference type="GO" id="GO:0009247">
    <property type="term" value="P:glycolipid biosynthetic process"/>
    <property type="evidence" value="ECO:0007669"/>
    <property type="project" value="UniProtKB-ARBA"/>
</dbReference>
<reference evidence="7 8" key="1">
    <citation type="submission" date="2015-05" db="EMBL/GenBank/DDBJ databases">
        <title>Complete genome sequence of a sulfur-oxidizing gammaproteobacterium strain HA5.</title>
        <authorList>
            <person name="Miura A."/>
            <person name="Kojima H."/>
            <person name="Fukui M."/>
        </authorList>
    </citation>
    <scope>NUCLEOTIDE SEQUENCE [LARGE SCALE GENOMIC DNA]</scope>
    <source>
        <strain evidence="7 8">HA5</strain>
    </source>
</reference>
<dbReference type="PIRSF" id="PIRSF026649">
    <property type="entry name" value="MsbB"/>
    <property type="match status" value="1"/>
</dbReference>
<dbReference type="FunCoup" id="A0A1B4XC09">
    <property type="interactions" value="277"/>
</dbReference>
<keyword evidence="4 7" id="KW-0808">Transferase</keyword>
<protein>
    <submittedName>
        <fullName evidence="7">Lipid A biosynthesis acyltransferase</fullName>
    </submittedName>
</protein>
<dbReference type="RefSeq" id="WP_172425850.1">
    <property type="nucleotide sequence ID" value="NZ_AP014879.1"/>
</dbReference>
<evidence type="ECO:0000256" key="6">
    <source>
        <dbReference type="ARBA" id="ARBA00023315"/>
    </source>
</evidence>
<organism evidence="7 8">
    <name type="scientific">Sulfuricaulis limicola</name>
    <dbReference type="NCBI Taxonomy" id="1620215"/>
    <lineage>
        <taxon>Bacteria</taxon>
        <taxon>Pseudomonadati</taxon>
        <taxon>Pseudomonadota</taxon>
        <taxon>Gammaproteobacteria</taxon>
        <taxon>Acidiferrobacterales</taxon>
        <taxon>Acidiferrobacteraceae</taxon>
        <taxon>Sulfuricaulis</taxon>
    </lineage>
</organism>
<keyword evidence="3" id="KW-0997">Cell inner membrane</keyword>
<dbReference type="GO" id="GO:0005886">
    <property type="term" value="C:plasma membrane"/>
    <property type="evidence" value="ECO:0007669"/>
    <property type="project" value="UniProtKB-SubCell"/>
</dbReference>
<evidence type="ECO:0000256" key="1">
    <source>
        <dbReference type="ARBA" id="ARBA00004533"/>
    </source>
</evidence>
<dbReference type="InterPro" id="IPR004960">
    <property type="entry name" value="LipA_acyltrans"/>
</dbReference>
<evidence type="ECO:0000256" key="2">
    <source>
        <dbReference type="ARBA" id="ARBA00022475"/>
    </source>
</evidence>
<keyword evidence="6 7" id="KW-0012">Acyltransferase</keyword>